<keyword evidence="3" id="KW-1185">Reference proteome</keyword>
<evidence type="ECO:0000313" key="2">
    <source>
        <dbReference type="EMBL" id="RPB05787.1"/>
    </source>
</evidence>
<proteinExistence type="predicted"/>
<evidence type="ECO:0008006" key="4">
    <source>
        <dbReference type="Google" id="ProtNLM"/>
    </source>
</evidence>
<feature type="signal peptide" evidence="1">
    <location>
        <begin position="1"/>
        <end position="27"/>
    </location>
</feature>
<reference evidence="2 3" key="1">
    <citation type="journal article" date="2018" name="Nat. Ecol. Evol.">
        <title>Pezizomycetes genomes reveal the molecular basis of ectomycorrhizal truffle lifestyle.</title>
        <authorList>
            <person name="Murat C."/>
            <person name="Payen T."/>
            <person name="Noel B."/>
            <person name="Kuo A."/>
            <person name="Morin E."/>
            <person name="Chen J."/>
            <person name="Kohler A."/>
            <person name="Krizsan K."/>
            <person name="Balestrini R."/>
            <person name="Da Silva C."/>
            <person name="Montanini B."/>
            <person name="Hainaut M."/>
            <person name="Levati E."/>
            <person name="Barry K.W."/>
            <person name="Belfiori B."/>
            <person name="Cichocki N."/>
            <person name="Clum A."/>
            <person name="Dockter R.B."/>
            <person name="Fauchery L."/>
            <person name="Guy J."/>
            <person name="Iotti M."/>
            <person name="Le Tacon F."/>
            <person name="Lindquist E.A."/>
            <person name="Lipzen A."/>
            <person name="Malagnac F."/>
            <person name="Mello A."/>
            <person name="Molinier V."/>
            <person name="Miyauchi S."/>
            <person name="Poulain J."/>
            <person name="Riccioni C."/>
            <person name="Rubini A."/>
            <person name="Sitrit Y."/>
            <person name="Splivallo R."/>
            <person name="Traeger S."/>
            <person name="Wang M."/>
            <person name="Zifcakova L."/>
            <person name="Wipf D."/>
            <person name="Zambonelli A."/>
            <person name="Paolocci F."/>
            <person name="Nowrousian M."/>
            <person name="Ottonello S."/>
            <person name="Baldrian P."/>
            <person name="Spatafora J.W."/>
            <person name="Henrissat B."/>
            <person name="Nagy L.G."/>
            <person name="Aury J.M."/>
            <person name="Wincker P."/>
            <person name="Grigoriev I.V."/>
            <person name="Bonfante P."/>
            <person name="Martin F.M."/>
        </authorList>
    </citation>
    <scope>NUCLEOTIDE SEQUENCE [LARGE SCALE GENOMIC DNA]</scope>
    <source>
        <strain evidence="2 3">120613-1</strain>
    </source>
</reference>
<keyword evidence="1" id="KW-0732">Signal</keyword>
<gene>
    <name evidence="2" type="ORF">L873DRAFT_1797539</name>
</gene>
<sequence length="86" mass="9874">MSSPSLALFSFFFFFPLPLCLSPPTAGRPAPSEQAYRYRTSPQAMDGGSLVRKLPMQDLIGQERGLPKLILYFFAYYMQIQLLEYR</sequence>
<name>A0A3N4K5F5_9PEZI</name>
<organism evidence="2 3">
    <name type="scientific">Choiromyces venosus 120613-1</name>
    <dbReference type="NCBI Taxonomy" id="1336337"/>
    <lineage>
        <taxon>Eukaryota</taxon>
        <taxon>Fungi</taxon>
        <taxon>Dikarya</taxon>
        <taxon>Ascomycota</taxon>
        <taxon>Pezizomycotina</taxon>
        <taxon>Pezizomycetes</taxon>
        <taxon>Pezizales</taxon>
        <taxon>Tuberaceae</taxon>
        <taxon>Choiromyces</taxon>
    </lineage>
</organism>
<dbReference type="EMBL" id="ML120352">
    <property type="protein sequence ID" value="RPB05787.1"/>
    <property type="molecule type" value="Genomic_DNA"/>
</dbReference>
<feature type="chain" id="PRO_5018247589" description="Secreted protein" evidence="1">
    <location>
        <begin position="28"/>
        <end position="86"/>
    </location>
</feature>
<protein>
    <recommendedName>
        <fullName evidence="4">Secreted protein</fullName>
    </recommendedName>
</protein>
<dbReference type="AlphaFoldDB" id="A0A3N4K5F5"/>
<accession>A0A3N4K5F5</accession>
<dbReference type="Proteomes" id="UP000276215">
    <property type="component" value="Unassembled WGS sequence"/>
</dbReference>
<evidence type="ECO:0000256" key="1">
    <source>
        <dbReference type="SAM" id="SignalP"/>
    </source>
</evidence>
<evidence type="ECO:0000313" key="3">
    <source>
        <dbReference type="Proteomes" id="UP000276215"/>
    </source>
</evidence>